<dbReference type="GeneID" id="109002090"/>
<sequence>MIIDRSSILLIQQQQPGSRNQGMARTTAPGATHASPLNATRLMRRTALNRAFAAVYACAIAALFYNHVLKLSNSTSLITFFLSLSLLLSDLVLAFMWITTQSFRMRPIRREAFPENLKQVVVDDKGFPALDVFICTADPYKEPPMGVVNTALSVMAYEYPTNKVSVYVSDDGGSQLTLFAFMEAANFARHWLPFCRKNDIVERSPGVYFSSDHDHPSFCSETESIKTMYYSMKARVENIVERGKVGEEYIASEQEQEAFNKWTAGSFTRQDHPTVIQVLLDSDKDKDMITGHVMPNLIYVSREKSRTSPHHFKAGALNVLLRVSAIMTNAPIILTQDCDMYSNDAQTPLRALCYLLDPKFQSNLGYLQFPQRFNGINRTDIYACAFMRLFRINPSGMDGLLGPNYVGTGCFFKRRVFFGAPSSLVPPEIPELSPGHTVDDKSIQSRLTLTMAHHVANCNYENHTMWGSKIGFRYGSLVEDFYTGYRLKCEGWRSMFLYPDRAAFYGDSPINLLDVLNQTKRWAIGLLEVAFSRYCPLTFGARSMGLLMGLSYAHYAFWPIYSIPITIYAFLPQLALLNGITIFPMVSEQWFPLYVFLFLGSYGQDFLDFSSAGGTLESWWNEQRMWMIRGPSCYLFGLVEYLLKSIGISAQGFNVTSKVLDDEQSKRYEQGIFEFGVSSPMFVPLTAAAIINLVSFLGGLVRVCTGSSRWEGAFVQMFIAGFVTLNCWPIYEAMVLRSDKGRMPTKTTLISTFLASALYIASFLALRRN</sequence>
<dbReference type="KEGG" id="jre:109002090"/>
<comment type="subcellular location">
    <subcellularLocation>
        <location evidence="1">Endomembrane system</location>
        <topology evidence="1">Multi-pass membrane protein</topology>
    </subcellularLocation>
</comment>
<gene>
    <name evidence="12" type="primary">LOC109002090</name>
</gene>
<dbReference type="Gramene" id="Jr02_15910_p1">
    <property type="protein sequence ID" value="cds.Jr02_15910_p1"/>
    <property type="gene ID" value="Jr02_15910"/>
</dbReference>
<name>A0A6P9E248_JUGRE</name>
<evidence type="ECO:0000256" key="1">
    <source>
        <dbReference type="ARBA" id="ARBA00004127"/>
    </source>
</evidence>
<dbReference type="FunCoup" id="A0A6P9E248">
    <property type="interactions" value="117"/>
</dbReference>
<protein>
    <submittedName>
        <fullName evidence="12">Cellulose synthase-like protein G3 isoform X1</fullName>
    </submittedName>
</protein>
<feature type="binding site" evidence="9">
    <location>
        <position position="141"/>
    </location>
    <ligand>
        <name>UDP-alpha-D-glucose</name>
        <dbReference type="ChEBI" id="CHEBI:58885"/>
    </ligand>
</feature>
<evidence type="ECO:0000313" key="11">
    <source>
        <dbReference type="Proteomes" id="UP000235220"/>
    </source>
</evidence>
<evidence type="ECO:0000313" key="12">
    <source>
        <dbReference type="RefSeq" id="XP_035541564.1"/>
    </source>
</evidence>
<dbReference type="FunFam" id="3.90.550.10:FF:000135">
    <property type="entry name" value="Cellulose synthase-like protein G3"/>
    <property type="match status" value="1"/>
</dbReference>
<evidence type="ECO:0000256" key="8">
    <source>
        <dbReference type="PIRSR" id="PIRSR605150-1"/>
    </source>
</evidence>
<dbReference type="InterPro" id="IPR005150">
    <property type="entry name" value="Cellulose_synth"/>
</dbReference>
<evidence type="ECO:0000256" key="9">
    <source>
        <dbReference type="PIRSR" id="PIRSR605150-2"/>
    </source>
</evidence>
<keyword evidence="11" id="KW-1185">Reference proteome</keyword>
<dbReference type="RefSeq" id="XP_035541564.1">
    <property type="nucleotide sequence ID" value="XM_035685671.1"/>
</dbReference>
<dbReference type="GO" id="GO:0012505">
    <property type="term" value="C:endomembrane system"/>
    <property type="evidence" value="ECO:0007669"/>
    <property type="project" value="UniProtKB-SubCell"/>
</dbReference>
<dbReference type="GO" id="GO:0016760">
    <property type="term" value="F:cellulose synthase (UDP-forming) activity"/>
    <property type="evidence" value="ECO:0007669"/>
    <property type="project" value="InterPro"/>
</dbReference>
<evidence type="ECO:0000256" key="5">
    <source>
        <dbReference type="ARBA" id="ARBA00022989"/>
    </source>
</evidence>
<keyword evidence="4" id="KW-0812">Transmembrane</keyword>
<feature type="binding site" evidence="10">
    <location>
        <position position="313"/>
    </location>
    <ligand>
        <name>Mn(2+)</name>
        <dbReference type="ChEBI" id="CHEBI:29035"/>
    </ligand>
</feature>
<evidence type="ECO:0000256" key="3">
    <source>
        <dbReference type="ARBA" id="ARBA00022679"/>
    </source>
</evidence>
<evidence type="ECO:0000256" key="4">
    <source>
        <dbReference type="ARBA" id="ARBA00022692"/>
    </source>
</evidence>
<feature type="active site" evidence="8">
    <location>
        <position position="480"/>
    </location>
</feature>
<feature type="binding site" evidence="9">
    <location>
        <position position="142"/>
    </location>
    <ligand>
        <name>UDP-alpha-D-glucose</name>
        <dbReference type="ChEBI" id="CHEBI:58885"/>
    </ligand>
</feature>
<proteinExistence type="predicted"/>
<keyword evidence="3" id="KW-0808">Transferase</keyword>
<dbReference type="GO" id="GO:0071555">
    <property type="term" value="P:cell wall organization"/>
    <property type="evidence" value="ECO:0007669"/>
    <property type="project" value="UniProtKB-KW"/>
</dbReference>
<keyword evidence="5" id="KW-1133">Transmembrane helix</keyword>
<organism evidence="11 12">
    <name type="scientific">Juglans regia</name>
    <name type="common">English walnut</name>
    <dbReference type="NCBI Taxonomy" id="51240"/>
    <lineage>
        <taxon>Eukaryota</taxon>
        <taxon>Viridiplantae</taxon>
        <taxon>Streptophyta</taxon>
        <taxon>Embryophyta</taxon>
        <taxon>Tracheophyta</taxon>
        <taxon>Spermatophyta</taxon>
        <taxon>Magnoliopsida</taxon>
        <taxon>eudicotyledons</taxon>
        <taxon>Gunneridae</taxon>
        <taxon>Pentapetalae</taxon>
        <taxon>rosids</taxon>
        <taxon>fabids</taxon>
        <taxon>Fagales</taxon>
        <taxon>Juglandaceae</taxon>
        <taxon>Juglans</taxon>
    </lineage>
</organism>
<dbReference type="GO" id="GO:0016759">
    <property type="term" value="F:cellulose synthase activity"/>
    <property type="evidence" value="ECO:0000318"/>
    <property type="project" value="GO_Central"/>
</dbReference>
<dbReference type="AlphaFoldDB" id="A0A6P9E248"/>
<feature type="binding site" evidence="9">
    <location>
        <position position="171"/>
    </location>
    <ligand>
        <name>UDP-alpha-D-glucose</name>
        <dbReference type="ChEBI" id="CHEBI:58885"/>
    </ligand>
</feature>
<dbReference type="GO" id="GO:0030244">
    <property type="term" value="P:cellulose biosynthetic process"/>
    <property type="evidence" value="ECO:0000318"/>
    <property type="project" value="GO_Central"/>
</dbReference>
<dbReference type="Gene3D" id="3.90.550.10">
    <property type="entry name" value="Spore Coat Polysaccharide Biosynthesis Protein SpsA, Chain A"/>
    <property type="match status" value="1"/>
</dbReference>
<accession>A0A6P9E248</accession>
<feature type="active site" evidence="8">
    <location>
        <position position="171"/>
    </location>
</feature>
<dbReference type="GO" id="GO:0009833">
    <property type="term" value="P:plant-type primary cell wall biogenesis"/>
    <property type="evidence" value="ECO:0000318"/>
    <property type="project" value="GO_Central"/>
</dbReference>
<dbReference type="SUPFAM" id="SSF53448">
    <property type="entry name" value="Nucleotide-diphospho-sugar transferases"/>
    <property type="match status" value="1"/>
</dbReference>
<feature type="binding site" evidence="10">
    <location>
        <position position="337"/>
    </location>
    <ligand>
        <name>Mn(2+)</name>
        <dbReference type="ChEBI" id="CHEBI:29035"/>
    </ligand>
</feature>
<dbReference type="GO" id="GO:0005886">
    <property type="term" value="C:plasma membrane"/>
    <property type="evidence" value="ECO:0000318"/>
    <property type="project" value="GO_Central"/>
</dbReference>
<dbReference type="InterPro" id="IPR029044">
    <property type="entry name" value="Nucleotide-diphossugar_trans"/>
</dbReference>
<dbReference type="PANTHER" id="PTHR13301">
    <property type="entry name" value="X-BOX TRANSCRIPTION FACTOR-RELATED"/>
    <property type="match status" value="1"/>
</dbReference>
<dbReference type="OrthoDB" id="72851at2759"/>
<evidence type="ECO:0000256" key="10">
    <source>
        <dbReference type="PIRSR" id="PIRSR605150-3"/>
    </source>
</evidence>
<keyword evidence="2" id="KW-0328">Glycosyltransferase</keyword>
<evidence type="ECO:0000256" key="7">
    <source>
        <dbReference type="ARBA" id="ARBA00023316"/>
    </source>
</evidence>
<keyword evidence="7" id="KW-0961">Cell wall biogenesis/degradation</keyword>
<dbReference type="Proteomes" id="UP000235220">
    <property type="component" value="Chromosome 2"/>
</dbReference>
<evidence type="ECO:0000256" key="6">
    <source>
        <dbReference type="ARBA" id="ARBA00023136"/>
    </source>
</evidence>
<evidence type="ECO:0000256" key="2">
    <source>
        <dbReference type="ARBA" id="ARBA00022676"/>
    </source>
</evidence>
<dbReference type="Pfam" id="PF03552">
    <property type="entry name" value="Cellulose_synt"/>
    <property type="match status" value="2"/>
</dbReference>
<reference evidence="12" key="1">
    <citation type="submission" date="2025-08" db="UniProtKB">
        <authorList>
            <consortium name="RefSeq"/>
        </authorList>
    </citation>
    <scope>IDENTIFICATION</scope>
    <source>
        <tissue evidence="12">Leaves</tissue>
    </source>
</reference>
<keyword evidence="6" id="KW-0472">Membrane</keyword>